<name>A0ABS8WDR0_9GAMM</name>
<protein>
    <recommendedName>
        <fullName evidence="3">Lipoprotein</fullName>
    </recommendedName>
</protein>
<evidence type="ECO:0000313" key="1">
    <source>
        <dbReference type="EMBL" id="MCE2596400.1"/>
    </source>
</evidence>
<dbReference type="PROSITE" id="PS51257">
    <property type="entry name" value="PROKAR_LIPOPROTEIN"/>
    <property type="match status" value="1"/>
</dbReference>
<evidence type="ECO:0000313" key="2">
    <source>
        <dbReference type="Proteomes" id="UP001201273"/>
    </source>
</evidence>
<dbReference type="EMBL" id="JAIMJA010000019">
    <property type="protein sequence ID" value="MCE2596400.1"/>
    <property type="molecule type" value="Genomic_DNA"/>
</dbReference>
<dbReference type="Proteomes" id="UP001201273">
    <property type="component" value="Unassembled WGS sequence"/>
</dbReference>
<dbReference type="RefSeq" id="WP_233054043.1">
    <property type="nucleotide sequence ID" value="NZ_JAIMJA010000019.1"/>
</dbReference>
<proteinExistence type="predicted"/>
<keyword evidence="2" id="KW-1185">Reference proteome</keyword>
<reference evidence="1 2" key="1">
    <citation type="journal article" date="2022" name="Environ. Microbiol. Rep.">
        <title>Eco-phylogenetic analyses reveal divergent evolution of vitamin B12 metabolism in the marine bacterial family 'Psychromonadaceae'.</title>
        <authorList>
            <person name="Jin X."/>
            <person name="Yang Y."/>
            <person name="Cao H."/>
            <person name="Gao B."/>
            <person name="Zhao Z."/>
        </authorList>
    </citation>
    <scope>NUCLEOTIDE SEQUENCE [LARGE SCALE GENOMIC DNA]</scope>
    <source>
        <strain evidence="1 2">MKS20</strain>
    </source>
</reference>
<accession>A0ABS8WDR0</accession>
<gene>
    <name evidence="1" type="ORF">K6Y31_16510</name>
</gene>
<comment type="caution">
    <text evidence="1">The sequence shown here is derived from an EMBL/GenBank/DDBJ whole genome shotgun (WGS) entry which is preliminary data.</text>
</comment>
<organism evidence="1 2">
    <name type="scientific">Motilimonas cestriensis</name>
    <dbReference type="NCBI Taxonomy" id="2742685"/>
    <lineage>
        <taxon>Bacteria</taxon>
        <taxon>Pseudomonadati</taxon>
        <taxon>Pseudomonadota</taxon>
        <taxon>Gammaproteobacteria</taxon>
        <taxon>Alteromonadales</taxon>
        <taxon>Alteromonadales genera incertae sedis</taxon>
        <taxon>Motilimonas</taxon>
    </lineage>
</organism>
<evidence type="ECO:0008006" key="3">
    <source>
        <dbReference type="Google" id="ProtNLM"/>
    </source>
</evidence>
<sequence>MKVFVVLAFTLLLGACSSTEKTVEHEASEKTHDETFRMAMQMSCEIKYPNAKEICACKTDVIVEATPLELQKTITSDPQAKNKIARIMINNMDKIEACERN</sequence>